<dbReference type="EMBL" id="JAERRF010000002">
    <property type="protein sequence ID" value="MBL1095793.1"/>
    <property type="molecule type" value="Genomic_DNA"/>
</dbReference>
<evidence type="ECO:0000313" key="2">
    <source>
        <dbReference type="EMBL" id="MBL1095793.1"/>
    </source>
</evidence>
<dbReference type="PANTHER" id="PTHR43283:SF3">
    <property type="entry name" value="BETA-LACTAMASE FAMILY PROTEIN (AFU_ORTHOLOGUE AFUA_5G07500)"/>
    <property type="match status" value="1"/>
</dbReference>
<keyword evidence="3" id="KW-1185">Reference proteome</keyword>
<dbReference type="RefSeq" id="WP_201871325.1">
    <property type="nucleotide sequence ID" value="NZ_JAERRF010000002.1"/>
</dbReference>
<evidence type="ECO:0000313" key="3">
    <source>
        <dbReference type="Proteomes" id="UP000634229"/>
    </source>
</evidence>
<dbReference type="InterPro" id="IPR001466">
    <property type="entry name" value="Beta-lactam-related"/>
</dbReference>
<dbReference type="InterPro" id="IPR012338">
    <property type="entry name" value="Beta-lactam/transpept-like"/>
</dbReference>
<dbReference type="PANTHER" id="PTHR43283">
    <property type="entry name" value="BETA-LACTAMASE-RELATED"/>
    <property type="match status" value="1"/>
</dbReference>
<accession>A0ABS1N6W0</accession>
<dbReference type="Gene3D" id="3.40.710.10">
    <property type="entry name" value="DD-peptidase/beta-lactamase superfamily"/>
    <property type="match status" value="1"/>
</dbReference>
<name>A0ABS1N6W0_9ACTN</name>
<dbReference type="Pfam" id="PF00144">
    <property type="entry name" value="Beta-lactamase"/>
    <property type="match status" value="1"/>
</dbReference>
<organism evidence="2 3">
    <name type="scientific">Streptomyces coffeae</name>
    <dbReference type="NCBI Taxonomy" id="621382"/>
    <lineage>
        <taxon>Bacteria</taxon>
        <taxon>Bacillati</taxon>
        <taxon>Actinomycetota</taxon>
        <taxon>Actinomycetes</taxon>
        <taxon>Kitasatosporales</taxon>
        <taxon>Streptomycetaceae</taxon>
        <taxon>Streptomyces</taxon>
    </lineage>
</organism>
<reference evidence="2 3" key="1">
    <citation type="submission" date="2021-01" db="EMBL/GenBank/DDBJ databases">
        <title>WGS of actinomycetes isolated from Thailand.</title>
        <authorList>
            <person name="Thawai C."/>
        </authorList>
    </citation>
    <scope>NUCLEOTIDE SEQUENCE [LARGE SCALE GENOMIC DNA]</scope>
    <source>
        <strain evidence="2 3">CA1R205</strain>
    </source>
</reference>
<sequence>MSAGGWSTARLGRMRDVLARHIAEGAAPGLVTLVSRRGETHAEVIGAQAFDGAPMRRDTIFRISSMTKPVIAVATMILVEECALRLDDPVDGLLPELADRRVLRRPDGPLEETVPAERPITVRDLLTFRMGFGLVPGSPGGHPALARAEELGLAMGPPKPATPHGPDEWLRRFGTLPLMRQPGEAWLYHTGSQVLGVLIARASGRPLEDFLRTRIFQPLGMKDTGFHVPPTERDRFAASYLADVTTGRPELYDAAEDGRWSRPPVFPDGGAGLVSTADDFLAFGRMLLAKGRYGAGERLLSRPAVELMTTDQLTPAQKAASGAAPGSWDHRGWGFGVQVVTGRDAIEAVPGRFGWDGGLGTSWASDPAEDLVAVLMTQRAQFPRFSPVHLDFWTLVYRAIDD</sequence>
<dbReference type="InterPro" id="IPR050789">
    <property type="entry name" value="Diverse_Enzym_Activities"/>
</dbReference>
<gene>
    <name evidence="2" type="ORF">JK363_03675</name>
</gene>
<evidence type="ECO:0000259" key="1">
    <source>
        <dbReference type="Pfam" id="PF00144"/>
    </source>
</evidence>
<dbReference type="Proteomes" id="UP000634229">
    <property type="component" value="Unassembled WGS sequence"/>
</dbReference>
<protein>
    <submittedName>
        <fullName evidence="2">Beta-lactamase family protein</fullName>
    </submittedName>
</protein>
<dbReference type="SUPFAM" id="SSF56601">
    <property type="entry name" value="beta-lactamase/transpeptidase-like"/>
    <property type="match status" value="1"/>
</dbReference>
<comment type="caution">
    <text evidence="2">The sequence shown here is derived from an EMBL/GenBank/DDBJ whole genome shotgun (WGS) entry which is preliminary data.</text>
</comment>
<feature type="domain" description="Beta-lactamase-related" evidence="1">
    <location>
        <begin position="17"/>
        <end position="386"/>
    </location>
</feature>
<proteinExistence type="predicted"/>